<name>A0A2M4DAA5_ANODA</name>
<evidence type="ECO:0000256" key="1">
    <source>
        <dbReference type="SAM" id="SignalP"/>
    </source>
</evidence>
<proteinExistence type="predicted"/>
<dbReference type="AlphaFoldDB" id="A0A2M4DAA5"/>
<feature type="chain" id="PRO_5014973432" evidence="1">
    <location>
        <begin position="22"/>
        <end position="67"/>
    </location>
</feature>
<sequence length="67" mass="7228">MTLLPACLSLRPSIWLGLTLASSSSEQLFRSGRHRRRPVLPIVAELMACKNEGSEQKGCGIVCVCVG</sequence>
<keyword evidence="1" id="KW-0732">Signal</keyword>
<accession>A0A2M4DAA5</accession>
<feature type="signal peptide" evidence="1">
    <location>
        <begin position="1"/>
        <end position="21"/>
    </location>
</feature>
<evidence type="ECO:0000313" key="2">
    <source>
        <dbReference type="EMBL" id="MBW74523.1"/>
    </source>
</evidence>
<organism evidence="2">
    <name type="scientific">Anopheles darlingi</name>
    <name type="common">Mosquito</name>
    <dbReference type="NCBI Taxonomy" id="43151"/>
    <lineage>
        <taxon>Eukaryota</taxon>
        <taxon>Metazoa</taxon>
        <taxon>Ecdysozoa</taxon>
        <taxon>Arthropoda</taxon>
        <taxon>Hexapoda</taxon>
        <taxon>Insecta</taxon>
        <taxon>Pterygota</taxon>
        <taxon>Neoptera</taxon>
        <taxon>Endopterygota</taxon>
        <taxon>Diptera</taxon>
        <taxon>Nematocera</taxon>
        <taxon>Culicoidea</taxon>
        <taxon>Culicidae</taxon>
        <taxon>Anophelinae</taxon>
        <taxon>Anopheles</taxon>
    </lineage>
</organism>
<protein>
    <submittedName>
        <fullName evidence="2">Putative secreted protein</fullName>
    </submittedName>
</protein>
<dbReference type="EMBL" id="GGFL01010345">
    <property type="protein sequence ID" value="MBW74523.1"/>
    <property type="molecule type" value="Transcribed_RNA"/>
</dbReference>
<reference evidence="2" key="1">
    <citation type="submission" date="2018-01" db="EMBL/GenBank/DDBJ databases">
        <title>An insight into the sialome of Amazonian anophelines.</title>
        <authorList>
            <person name="Ribeiro J.M."/>
            <person name="Scarpassa V."/>
            <person name="Calvo E."/>
        </authorList>
    </citation>
    <scope>NUCLEOTIDE SEQUENCE</scope>
</reference>